<dbReference type="EMBL" id="BAABKN010000036">
    <property type="protein sequence ID" value="GAA4758305.1"/>
    <property type="molecule type" value="Genomic_DNA"/>
</dbReference>
<organism evidence="3 4">
    <name type="scientific">Nocardioides endophyticus</name>
    <dbReference type="NCBI Taxonomy" id="1353775"/>
    <lineage>
        <taxon>Bacteria</taxon>
        <taxon>Bacillati</taxon>
        <taxon>Actinomycetota</taxon>
        <taxon>Actinomycetes</taxon>
        <taxon>Propionibacteriales</taxon>
        <taxon>Nocardioidaceae</taxon>
        <taxon>Nocardioides</taxon>
    </lineage>
</organism>
<dbReference type="Proteomes" id="UP001499882">
    <property type="component" value="Unassembled WGS sequence"/>
</dbReference>
<sequence length="583" mass="60658">MRGYRSASSDERGVAAVVVSVFVAALLFGLCAITVDVARMYAEAQRVQKAADVAASAGVIYMPQDITSAASTARDVSARNGYPDSGSSGVVVKPGVQPSQLEVSVSSTIPNLFGRLIGFDDSTITRHAVADYTGPQPMGSPCNTLGIEPLGTSGAPPAASQLSAPPLANCSTNPQFWMNVNGPNVPKGNGDQYAVRTCASGVSGCTGTVNDEFDPLGYTYLVRVQPEAVGHLITLQLYDPAFVATDDFCRTAPTGTVDNDNWNDFATTDAKSRYRRTGAAPDSPNGFCTGDQMADADAGVTITSFGLRQPSDSQNPKTATPEPGCTRQYPGYTSAQLTANALKKGDAAYNAPLAKVFHQWVTLCSFTPTEAGNYYLQVRTNVALGGAVSTAPTTSGSYEPTGDLSDFAMYTQSGDNTAVKGGGSNRFSVRAYGGPAASIAVTAYGKMSIYANATAASPTFNLIRILPGAAGQTLVFKFFDIGDAEAAGSLTVLPPTETAMSLTNCKGSGFQVATLPTCSIGISSSWNGKSETIAVPIPSGYTCDFNSTGGCWFRLKVNFASGSVSDTTTWTAYVSGDPVRLIE</sequence>
<gene>
    <name evidence="3" type="ORF">GCM10023350_50060</name>
</gene>
<proteinExistence type="predicted"/>
<feature type="region of interest" description="Disordered" evidence="1">
    <location>
        <begin position="306"/>
        <end position="328"/>
    </location>
</feature>
<comment type="caution">
    <text evidence="3">The sequence shown here is derived from an EMBL/GenBank/DDBJ whole genome shotgun (WGS) entry which is preliminary data.</text>
</comment>
<dbReference type="RefSeq" id="WP_345529841.1">
    <property type="nucleotide sequence ID" value="NZ_BAABKN010000036.1"/>
</dbReference>
<keyword evidence="2" id="KW-0812">Transmembrane</keyword>
<evidence type="ECO:0000313" key="3">
    <source>
        <dbReference type="EMBL" id="GAA4758305.1"/>
    </source>
</evidence>
<keyword evidence="4" id="KW-1185">Reference proteome</keyword>
<accession>A0ABP8ZK62</accession>
<feature type="transmembrane region" description="Helical" evidence="2">
    <location>
        <begin position="12"/>
        <end position="35"/>
    </location>
</feature>
<reference evidence="4" key="1">
    <citation type="journal article" date="2019" name="Int. J. Syst. Evol. Microbiol.">
        <title>The Global Catalogue of Microorganisms (GCM) 10K type strain sequencing project: providing services to taxonomists for standard genome sequencing and annotation.</title>
        <authorList>
            <consortium name="The Broad Institute Genomics Platform"/>
            <consortium name="The Broad Institute Genome Sequencing Center for Infectious Disease"/>
            <person name="Wu L."/>
            <person name="Ma J."/>
        </authorList>
    </citation>
    <scope>NUCLEOTIDE SEQUENCE [LARGE SCALE GENOMIC DNA]</scope>
    <source>
        <strain evidence="4">JCM 18532</strain>
    </source>
</reference>
<evidence type="ECO:0000256" key="1">
    <source>
        <dbReference type="SAM" id="MobiDB-lite"/>
    </source>
</evidence>
<keyword evidence="2" id="KW-1133">Transmembrane helix</keyword>
<evidence type="ECO:0008006" key="5">
    <source>
        <dbReference type="Google" id="ProtNLM"/>
    </source>
</evidence>
<name>A0ABP8ZK62_9ACTN</name>
<keyword evidence="2" id="KW-0472">Membrane</keyword>
<evidence type="ECO:0000313" key="4">
    <source>
        <dbReference type="Proteomes" id="UP001499882"/>
    </source>
</evidence>
<feature type="compositionally biased region" description="Polar residues" evidence="1">
    <location>
        <begin position="306"/>
        <end position="318"/>
    </location>
</feature>
<evidence type="ECO:0000256" key="2">
    <source>
        <dbReference type="SAM" id="Phobius"/>
    </source>
</evidence>
<protein>
    <recommendedName>
        <fullName evidence="5">Flp pilus-assembly TadG-like N-terminal domain-containing protein</fullName>
    </recommendedName>
</protein>